<evidence type="ECO:0000313" key="2">
    <source>
        <dbReference type="Proteomes" id="UP000543419"/>
    </source>
</evidence>
<organism evidence="1 2">
    <name type="scientific">Bifidobacterium olomucense</name>
    <dbReference type="NCBI Taxonomy" id="2675324"/>
    <lineage>
        <taxon>Bacteria</taxon>
        <taxon>Bacillati</taxon>
        <taxon>Actinomycetota</taxon>
        <taxon>Actinomycetes</taxon>
        <taxon>Bifidobacteriales</taxon>
        <taxon>Bifidobacteriaceae</taxon>
        <taxon>Bifidobacterium</taxon>
    </lineage>
</organism>
<dbReference type="Proteomes" id="UP000543419">
    <property type="component" value="Unassembled WGS sequence"/>
</dbReference>
<accession>A0A7Y0HX10</accession>
<dbReference type="EMBL" id="JAAIIG010000009">
    <property type="protein sequence ID" value="NMM98866.1"/>
    <property type="molecule type" value="Genomic_DNA"/>
</dbReference>
<comment type="caution">
    <text evidence="1">The sequence shown here is derived from an EMBL/GenBank/DDBJ whole genome shotgun (WGS) entry which is preliminary data.</text>
</comment>
<protein>
    <submittedName>
        <fullName evidence="1">Uncharacterized protein</fullName>
    </submittedName>
</protein>
<reference evidence="1 2" key="1">
    <citation type="submission" date="2020-02" db="EMBL/GenBank/DDBJ databases">
        <title>Characterization of phylogenetic diversity of novel bifidobacterial species isolated in Czech ZOOs.</title>
        <authorList>
            <person name="Lugli G.A."/>
            <person name="Vera N.B."/>
            <person name="Ventura M."/>
        </authorList>
    </citation>
    <scope>NUCLEOTIDE SEQUENCE [LARGE SCALE GENOMIC DNA]</scope>
    <source>
        <strain evidence="1 2">DSM 109959</strain>
    </source>
</reference>
<sequence length="102" mass="11527">MWIRVWKSFQPMPVLYLMGGAAILRSTNAAHAHLSYKGLISGLSKSHLAYKGLPSEENEDTSVGKWRFFNADTCSIVILEPLVNEIDLRQARKSTHTVIEQR</sequence>
<keyword evidence="2" id="KW-1185">Reference proteome</keyword>
<dbReference type="AlphaFoldDB" id="A0A7Y0HX10"/>
<gene>
    <name evidence="1" type="ORF">G1C97_1824</name>
</gene>
<name>A0A7Y0HX10_9BIFI</name>
<proteinExistence type="predicted"/>
<evidence type="ECO:0000313" key="1">
    <source>
        <dbReference type="EMBL" id="NMM98866.1"/>
    </source>
</evidence>